<evidence type="ECO:0000256" key="10">
    <source>
        <dbReference type="HAMAP-Rule" id="MF_01808"/>
    </source>
</evidence>
<evidence type="ECO:0000256" key="8">
    <source>
        <dbReference type="ARBA" id="ARBA00023172"/>
    </source>
</evidence>
<dbReference type="HAMAP" id="MF_01808">
    <property type="entry name" value="Recomb_XerC_XerD"/>
    <property type="match status" value="1"/>
</dbReference>
<dbReference type="PANTHER" id="PTHR30349:SF81">
    <property type="entry name" value="TYROSINE RECOMBINASE XERC"/>
    <property type="match status" value="1"/>
</dbReference>
<evidence type="ECO:0000256" key="6">
    <source>
        <dbReference type="ARBA" id="ARBA00022908"/>
    </source>
</evidence>
<dbReference type="InterPro" id="IPR010998">
    <property type="entry name" value="Integrase_recombinase_N"/>
</dbReference>
<feature type="domain" description="Tyr recombinase" evidence="11">
    <location>
        <begin position="103"/>
        <end position="285"/>
    </location>
</feature>
<dbReference type="AlphaFoldDB" id="A0A9D9IMH7"/>
<protein>
    <recommendedName>
        <fullName evidence="10">Tyrosine recombinase XerC</fullName>
    </recommendedName>
</protein>
<dbReference type="Pfam" id="PF02899">
    <property type="entry name" value="Phage_int_SAM_1"/>
    <property type="match status" value="1"/>
</dbReference>
<evidence type="ECO:0000256" key="9">
    <source>
        <dbReference type="ARBA" id="ARBA00023306"/>
    </source>
</evidence>
<dbReference type="NCBIfam" id="TIGR02225">
    <property type="entry name" value="recomb_XerD"/>
    <property type="match status" value="1"/>
</dbReference>
<feature type="domain" description="Core-binding (CB)" evidence="12">
    <location>
        <begin position="1"/>
        <end position="82"/>
    </location>
</feature>
<feature type="active site" evidence="10">
    <location>
        <position position="143"/>
    </location>
</feature>
<proteinExistence type="inferred from homology"/>
<dbReference type="Gene3D" id="1.10.443.10">
    <property type="entry name" value="Intergrase catalytic core"/>
    <property type="match status" value="1"/>
</dbReference>
<feature type="active site" evidence="10">
    <location>
        <position position="240"/>
    </location>
</feature>
<evidence type="ECO:0000256" key="3">
    <source>
        <dbReference type="ARBA" id="ARBA00022490"/>
    </source>
</evidence>
<keyword evidence="6 10" id="KW-0229">DNA integration</keyword>
<comment type="similarity">
    <text evidence="2">Belongs to the 'phage' integrase family. XerD subfamily.</text>
</comment>
<dbReference type="GO" id="GO:0009037">
    <property type="term" value="F:tyrosine-based site-specific recombinase activity"/>
    <property type="evidence" value="ECO:0007669"/>
    <property type="project" value="UniProtKB-UniRule"/>
</dbReference>
<evidence type="ECO:0000256" key="2">
    <source>
        <dbReference type="ARBA" id="ARBA00010450"/>
    </source>
</evidence>
<keyword evidence="5 10" id="KW-0159">Chromosome partition</keyword>
<feature type="active site" description="O-(3'-phospho-DNA)-tyrosine intermediate" evidence="10">
    <location>
        <position position="272"/>
    </location>
</feature>
<organism evidence="13 14">
    <name type="scientific">Candidatus Cryptobacteroides faecigallinarum</name>
    <dbReference type="NCBI Taxonomy" id="2840763"/>
    <lineage>
        <taxon>Bacteria</taxon>
        <taxon>Pseudomonadati</taxon>
        <taxon>Bacteroidota</taxon>
        <taxon>Bacteroidia</taxon>
        <taxon>Bacteroidales</taxon>
        <taxon>Candidatus Cryptobacteroides</taxon>
    </lineage>
</organism>
<dbReference type="GO" id="GO:0005737">
    <property type="term" value="C:cytoplasm"/>
    <property type="evidence" value="ECO:0007669"/>
    <property type="project" value="UniProtKB-SubCell"/>
</dbReference>
<dbReference type="InterPro" id="IPR050090">
    <property type="entry name" value="Tyrosine_recombinase_XerCD"/>
</dbReference>
<evidence type="ECO:0000256" key="1">
    <source>
        <dbReference type="ARBA" id="ARBA00004496"/>
    </source>
</evidence>
<dbReference type="Proteomes" id="UP000823757">
    <property type="component" value="Unassembled WGS sequence"/>
</dbReference>
<evidence type="ECO:0000313" key="13">
    <source>
        <dbReference type="EMBL" id="MBO8474459.1"/>
    </source>
</evidence>
<dbReference type="PROSITE" id="PS51900">
    <property type="entry name" value="CB"/>
    <property type="match status" value="1"/>
</dbReference>
<sequence length="291" mass="32513">MDLLKDYCYYLKIERAMSQNTVAAYSRDVAAFVSWFSNDVKSASTGDVEEYLQSRADDDQPVSRRSQARILSSLRSFFGWLVMEGYVKENPCDGVDAPKLGRYLPSVLSVEEVERIMDAVPLTTWLGLRDRAILEILYGCGLRVSEAAGLKISDLFFDEGFVRVIGKGNKERLVPVGGMAVDAVNAYLSVRPVPENVSVPDILFVNSKGSGLSRVSIFNMVKHYAMLAGVNKEISPHTFRHSFATHLIENGADLRVVQEMLGHESILTTEIYTHIDSSTWQAAVLHHHPRR</sequence>
<keyword evidence="8 10" id="KW-0233">DNA recombination</keyword>
<dbReference type="Gene3D" id="1.10.150.130">
    <property type="match status" value="1"/>
</dbReference>
<keyword evidence="3 10" id="KW-0963">Cytoplasm</keyword>
<dbReference type="InterPro" id="IPR044068">
    <property type="entry name" value="CB"/>
</dbReference>
<comment type="subunit">
    <text evidence="10">Forms a cyclic heterotetrameric complex composed of two molecules of XerC and two molecules of XerD.</text>
</comment>
<keyword evidence="9 10" id="KW-0131">Cell cycle</keyword>
<dbReference type="SUPFAM" id="SSF56349">
    <property type="entry name" value="DNA breaking-rejoining enzymes"/>
    <property type="match status" value="1"/>
</dbReference>
<dbReference type="InterPro" id="IPR004107">
    <property type="entry name" value="Integrase_SAM-like_N"/>
</dbReference>
<evidence type="ECO:0000259" key="11">
    <source>
        <dbReference type="PROSITE" id="PS51898"/>
    </source>
</evidence>
<dbReference type="Pfam" id="PF00589">
    <property type="entry name" value="Phage_integrase"/>
    <property type="match status" value="1"/>
</dbReference>
<dbReference type="CDD" id="cd00798">
    <property type="entry name" value="INT_XerDC_C"/>
    <property type="match status" value="1"/>
</dbReference>
<dbReference type="InterPro" id="IPR013762">
    <property type="entry name" value="Integrase-like_cat_sf"/>
</dbReference>
<evidence type="ECO:0000313" key="14">
    <source>
        <dbReference type="Proteomes" id="UP000823757"/>
    </source>
</evidence>
<comment type="function">
    <text evidence="10">Site-specific tyrosine recombinase, which acts by catalyzing the cutting and rejoining of the recombining DNA molecules. The XerC-XerD complex is essential to convert dimers of the bacterial chromosome into monomers to permit their segregation at cell division. It also contributes to the segregational stability of plasmids.</text>
</comment>
<gene>
    <name evidence="13" type="primary">xerD</name>
    <name evidence="10" type="synonym">xerC</name>
    <name evidence="13" type="ORF">IAB91_04100</name>
</gene>
<dbReference type="GO" id="GO:0006313">
    <property type="term" value="P:DNA transposition"/>
    <property type="evidence" value="ECO:0007669"/>
    <property type="project" value="UniProtKB-UniRule"/>
</dbReference>
<dbReference type="EMBL" id="JADIMD010000055">
    <property type="protein sequence ID" value="MBO8474459.1"/>
    <property type="molecule type" value="Genomic_DNA"/>
</dbReference>
<dbReference type="GO" id="GO:0003677">
    <property type="term" value="F:DNA binding"/>
    <property type="evidence" value="ECO:0007669"/>
    <property type="project" value="UniProtKB-UniRule"/>
</dbReference>
<comment type="caution">
    <text evidence="13">The sequence shown here is derived from an EMBL/GenBank/DDBJ whole genome shotgun (WGS) entry which is preliminary data.</text>
</comment>
<name>A0A9D9IMH7_9BACT</name>
<keyword evidence="4 10" id="KW-0132">Cell division</keyword>
<dbReference type="InterPro" id="IPR023009">
    <property type="entry name" value="Tyrosine_recombinase_XerC/XerD"/>
</dbReference>
<evidence type="ECO:0000259" key="12">
    <source>
        <dbReference type="PROSITE" id="PS51900"/>
    </source>
</evidence>
<dbReference type="PROSITE" id="PS51898">
    <property type="entry name" value="TYR_RECOMBINASE"/>
    <property type="match status" value="1"/>
</dbReference>
<dbReference type="InterPro" id="IPR002104">
    <property type="entry name" value="Integrase_catalytic"/>
</dbReference>
<reference evidence="13" key="1">
    <citation type="submission" date="2020-10" db="EMBL/GenBank/DDBJ databases">
        <authorList>
            <person name="Gilroy R."/>
        </authorList>
    </citation>
    <scope>NUCLEOTIDE SEQUENCE</scope>
    <source>
        <strain evidence="13">B1-13419</strain>
    </source>
</reference>
<dbReference type="GO" id="GO:0007059">
    <property type="term" value="P:chromosome segregation"/>
    <property type="evidence" value="ECO:0007669"/>
    <property type="project" value="UniProtKB-UniRule"/>
</dbReference>
<dbReference type="PANTHER" id="PTHR30349">
    <property type="entry name" value="PHAGE INTEGRASE-RELATED"/>
    <property type="match status" value="1"/>
</dbReference>
<reference evidence="13" key="2">
    <citation type="journal article" date="2021" name="PeerJ">
        <title>Extensive microbial diversity within the chicken gut microbiome revealed by metagenomics and culture.</title>
        <authorList>
            <person name="Gilroy R."/>
            <person name="Ravi A."/>
            <person name="Getino M."/>
            <person name="Pursley I."/>
            <person name="Horton D.L."/>
            <person name="Alikhan N.F."/>
            <person name="Baker D."/>
            <person name="Gharbi K."/>
            <person name="Hall N."/>
            <person name="Watson M."/>
            <person name="Adriaenssens E.M."/>
            <person name="Foster-Nyarko E."/>
            <person name="Jarju S."/>
            <person name="Secka A."/>
            <person name="Antonio M."/>
            <person name="Oren A."/>
            <person name="Chaudhuri R.R."/>
            <person name="La Ragione R."/>
            <person name="Hildebrand F."/>
            <person name="Pallen M.J."/>
        </authorList>
    </citation>
    <scope>NUCLEOTIDE SEQUENCE</scope>
    <source>
        <strain evidence="13">B1-13419</strain>
    </source>
</reference>
<comment type="subcellular location">
    <subcellularLocation>
        <location evidence="1 10">Cytoplasm</location>
    </subcellularLocation>
</comment>
<dbReference type="NCBIfam" id="NF001399">
    <property type="entry name" value="PRK00283.1"/>
    <property type="match status" value="1"/>
</dbReference>
<evidence type="ECO:0000256" key="5">
    <source>
        <dbReference type="ARBA" id="ARBA00022829"/>
    </source>
</evidence>
<dbReference type="GO" id="GO:0051301">
    <property type="term" value="P:cell division"/>
    <property type="evidence" value="ECO:0007669"/>
    <property type="project" value="UniProtKB-KW"/>
</dbReference>
<feature type="active site" evidence="10">
    <location>
        <position position="167"/>
    </location>
</feature>
<evidence type="ECO:0000256" key="4">
    <source>
        <dbReference type="ARBA" id="ARBA00022618"/>
    </source>
</evidence>
<comment type="similarity">
    <text evidence="10">Belongs to the 'phage' integrase family. XerC subfamily.</text>
</comment>
<dbReference type="InterPro" id="IPR011010">
    <property type="entry name" value="DNA_brk_join_enz"/>
</dbReference>
<dbReference type="InterPro" id="IPR011932">
    <property type="entry name" value="Recomb_XerD"/>
</dbReference>
<dbReference type="NCBIfam" id="NF040815">
    <property type="entry name" value="recomb_XerA_Arch"/>
    <property type="match status" value="1"/>
</dbReference>
<feature type="active site" evidence="10">
    <location>
        <position position="263"/>
    </location>
</feature>
<evidence type="ECO:0000256" key="7">
    <source>
        <dbReference type="ARBA" id="ARBA00023125"/>
    </source>
</evidence>
<keyword evidence="7 10" id="KW-0238">DNA-binding</keyword>
<feature type="active site" evidence="10">
    <location>
        <position position="237"/>
    </location>
</feature>
<accession>A0A9D9IMH7</accession>